<feature type="transmembrane region" description="Helical" evidence="1">
    <location>
        <begin position="150"/>
        <end position="168"/>
    </location>
</feature>
<dbReference type="AlphaFoldDB" id="A0A369J7C8"/>
<feature type="transmembrane region" description="Helical" evidence="1">
    <location>
        <begin position="74"/>
        <end position="94"/>
    </location>
</feature>
<keyword evidence="1" id="KW-1133">Transmembrane helix</keyword>
<reference evidence="2" key="1">
    <citation type="submission" date="2018-04" db="EMBL/GenBank/DDBJ databases">
        <title>Whole genome sequencing of Hypsizygus marmoreus.</title>
        <authorList>
            <person name="Choi I.-G."/>
            <person name="Min B."/>
            <person name="Kim J.-G."/>
            <person name="Kim S."/>
            <person name="Oh Y.-L."/>
            <person name="Kong W.-S."/>
            <person name="Park H."/>
            <person name="Jeong J."/>
            <person name="Song E.-S."/>
        </authorList>
    </citation>
    <scope>NUCLEOTIDE SEQUENCE [LARGE SCALE GENOMIC DNA]</scope>
    <source>
        <strain evidence="2">51987-8</strain>
    </source>
</reference>
<evidence type="ECO:0000256" key="1">
    <source>
        <dbReference type="SAM" id="Phobius"/>
    </source>
</evidence>
<keyword evidence="1" id="KW-0812">Transmembrane</keyword>
<comment type="caution">
    <text evidence="2">The sequence shown here is derived from an EMBL/GenBank/DDBJ whole genome shotgun (WGS) entry which is preliminary data.</text>
</comment>
<dbReference type="Proteomes" id="UP000076154">
    <property type="component" value="Unassembled WGS sequence"/>
</dbReference>
<dbReference type="EMBL" id="LUEZ02000113">
    <property type="protein sequence ID" value="RDB17312.1"/>
    <property type="molecule type" value="Genomic_DNA"/>
</dbReference>
<evidence type="ECO:0000313" key="3">
    <source>
        <dbReference type="Proteomes" id="UP000076154"/>
    </source>
</evidence>
<accession>A0A369J7C8</accession>
<proteinExistence type="predicted"/>
<keyword evidence="1" id="KW-0472">Membrane</keyword>
<sequence length="246" mass="26602">MTSLPSDPESLQGTVSRLDSSTTDYYKGLADQFSSLVIMSTFAAGLIIAFLSLARDIITQSESPSPGAITLYEFGMWLGLSVMGLHINVILVGGRACALCSRLHAASPKPLRACALCSPLQAASPKELPPSLAKFSDINFERFVQYCHRVQVLAALLLPTSLHFLSYPMFSNHAFFWVLLAGAFLGVLLMKRIGFFTISLTGEAVEDIKEIVEDTRKTMAVAKDTIAKASLKGLFSSHERASLPGP</sequence>
<organism evidence="2 3">
    <name type="scientific">Hypsizygus marmoreus</name>
    <name type="common">White beech mushroom</name>
    <name type="synonym">Agaricus marmoreus</name>
    <dbReference type="NCBI Taxonomy" id="39966"/>
    <lineage>
        <taxon>Eukaryota</taxon>
        <taxon>Fungi</taxon>
        <taxon>Dikarya</taxon>
        <taxon>Basidiomycota</taxon>
        <taxon>Agaricomycotina</taxon>
        <taxon>Agaricomycetes</taxon>
        <taxon>Agaricomycetidae</taxon>
        <taxon>Agaricales</taxon>
        <taxon>Tricholomatineae</taxon>
        <taxon>Lyophyllaceae</taxon>
        <taxon>Hypsizygus</taxon>
    </lineage>
</organism>
<name>A0A369J7C8_HYPMA</name>
<dbReference type="InParanoid" id="A0A369J7C8"/>
<gene>
    <name evidence="2" type="ORF">Hypma_001662</name>
</gene>
<feature type="transmembrane region" description="Helical" evidence="1">
    <location>
        <begin position="174"/>
        <end position="190"/>
    </location>
</feature>
<protein>
    <submittedName>
        <fullName evidence="2">Uncharacterized protein</fullName>
    </submittedName>
</protein>
<dbReference type="OrthoDB" id="3062838at2759"/>
<evidence type="ECO:0000313" key="2">
    <source>
        <dbReference type="EMBL" id="RDB17312.1"/>
    </source>
</evidence>
<keyword evidence="3" id="KW-1185">Reference proteome</keyword>
<feature type="transmembrane region" description="Helical" evidence="1">
    <location>
        <begin position="36"/>
        <end position="54"/>
    </location>
</feature>